<dbReference type="RefSeq" id="WP_110106966.1">
    <property type="nucleotide sequence ID" value="NZ_JACBZZ010000001.1"/>
</dbReference>
<accession>A0A2V3DNX3</accession>
<dbReference type="Proteomes" id="UP000246303">
    <property type="component" value="Unassembled WGS sequence"/>
</dbReference>
<sequence>MKAKMAFAAGLAVGYVVGTRVGRRGYENLKNNARAVWEMDAVQETIEHVQTTVKDETGKIATRLLHPGENSSPIASSSPETESKRHSGLPDVDTDPALNDDLGQDWTDEGGALPSGPAA</sequence>
<reference evidence="2 3" key="1">
    <citation type="submission" date="2018-05" db="EMBL/GenBank/DDBJ databases">
        <title>Genetic diversity of glacier-inhabiting Cryobacterium bacteria in China and description of Cryobacterium mengkeensis sp. nov. and Arthrobacter glacialis sp. nov.</title>
        <authorList>
            <person name="Liu Q."/>
            <person name="Xin Y.-H."/>
        </authorList>
    </citation>
    <scope>NUCLEOTIDE SEQUENCE [LARGE SCALE GENOMIC DNA]</scope>
    <source>
        <strain evidence="2 3">GP3</strain>
    </source>
</reference>
<evidence type="ECO:0000256" key="1">
    <source>
        <dbReference type="SAM" id="MobiDB-lite"/>
    </source>
</evidence>
<evidence type="ECO:0000313" key="3">
    <source>
        <dbReference type="Proteomes" id="UP000246303"/>
    </source>
</evidence>
<evidence type="ECO:0000313" key="2">
    <source>
        <dbReference type="EMBL" id="PXA64673.1"/>
    </source>
</evidence>
<dbReference type="AlphaFoldDB" id="A0A2V3DNX3"/>
<proteinExistence type="predicted"/>
<gene>
    <name evidence="2" type="ORF">CVS29_14055</name>
</gene>
<keyword evidence="3" id="KW-1185">Reference proteome</keyword>
<organism evidence="2 3">
    <name type="scientific">Arthrobacter psychrochitiniphilus</name>
    <dbReference type="NCBI Taxonomy" id="291045"/>
    <lineage>
        <taxon>Bacteria</taxon>
        <taxon>Bacillati</taxon>
        <taxon>Actinomycetota</taxon>
        <taxon>Actinomycetes</taxon>
        <taxon>Micrococcales</taxon>
        <taxon>Micrococcaceae</taxon>
        <taxon>Arthrobacter</taxon>
    </lineage>
</organism>
<dbReference type="OrthoDB" id="5125216at2"/>
<feature type="region of interest" description="Disordered" evidence="1">
    <location>
        <begin position="63"/>
        <end position="119"/>
    </location>
</feature>
<comment type="caution">
    <text evidence="2">The sequence shown here is derived from an EMBL/GenBank/DDBJ whole genome shotgun (WGS) entry which is preliminary data.</text>
</comment>
<dbReference type="EMBL" id="QHLZ01000009">
    <property type="protein sequence ID" value="PXA64673.1"/>
    <property type="molecule type" value="Genomic_DNA"/>
</dbReference>
<feature type="compositionally biased region" description="Polar residues" evidence="1">
    <location>
        <begin position="69"/>
        <end position="80"/>
    </location>
</feature>
<evidence type="ECO:0008006" key="4">
    <source>
        <dbReference type="Google" id="ProtNLM"/>
    </source>
</evidence>
<name>A0A2V3DNX3_9MICC</name>
<protein>
    <recommendedName>
        <fullName evidence="4">YtxH domain-containing protein</fullName>
    </recommendedName>
</protein>